<dbReference type="EMBL" id="QGKV02000832">
    <property type="protein sequence ID" value="KAF3547903.1"/>
    <property type="molecule type" value="Genomic_DNA"/>
</dbReference>
<evidence type="ECO:0000313" key="1">
    <source>
        <dbReference type="EMBL" id="KAF3547903.1"/>
    </source>
</evidence>
<organism evidence="1 2">
    <name type="scientific">Brassica cretica</name>
    <name type="common">Mustard</name>
    <dbReference type="NCBI Taxonomy" id="69181"/>
    <lineage>
        <taxon>Eukaryota</taxon>
        <taxon>Viridiplantae</taxon>
        <taxon>Streptophyta</taxon>
        <taxon>Embryophyta</taxon>
        <taxon>Tracheophyta</taxon>
        <taxon>Spermatophyta</taxon>
        <taxon>Magnoliopsida</taxon>
        <taxon>eudicotyledons</taxon>
        <taxon>Gunneridae</taxon>
        <taxon>Pentapetalae</taxon>
        <taxon>rosids</taxon>
        <taxon>malvids</taxon>
        <taxon>Brassicales</taxon>
        <taxon>Brassicaceae</taxon>
        <taxon>Brassiceae</taxon>
        <taxon>Brassica</taxon>
    </lineage>
</organism>
<evidence type="ECO:0000313" key="2">
    <source>
        <dbReference type="Proteomes" id="UP000266723"/>
    </source>
</evidence>
<keyword evidence="2" id="KW-1185">Reference proteome</keyword>
<comment type="caution">
    <text evidence="1">The sequence shown here is derived from an EMBL/GenBank/DDBJ whole genome shotgun (WGS) entry which is preliminary data.</text>
</comment>
<dbReference type="Proteomes" id="UP000266723">
    <property type="component" value="Unassembled WGS sequence"/>
</dbReference>
<reference evidence="1 2" key="1">
    <citation type="journal article" date="2020" name="BMC Genomics">
        <title>Intraspecific diversification of the crop wild relative Brassica cretica Lam. using demographic model selection.</title>
        <authorList>
            <person name="Kioukis A."/>
            <person name="Michalopoulou V.A."/>
            <person name="Briers L."/>
            <person name="Pirintsos S."/>
            <person name="Studholme D.J."/>
            <person name="Pavlidis P."/>
            <person name="Sarris P.F."/>
        </authorList>
    </citation>
    <scope>NUCLEOTIDE SEQUENCE [LARGE SCALE GENOMIC DNA]</scope>
    <source>
        <strain evidence="2">cv. PFS-1207/04</strain>
    </source>
</reference>
<proteinExistence type="predicted"/>
<sequence>MSIIVTTTITITSNAPISVSSFSASVSEAVSTIIPIPQPLPPSSSSPPPRSLLRHRTLSQPLFLSILLSNLLLFQGRGSGIDNGAGGCSCSRSAQH</sequence>
<name>A0ABQ7C9F3_BRACR</name>
<protein>
    <submittedName>
        <fullName evidence="1">Uncharacterized protein</fullName>
    </submittedName>
</protein>
<accession>A0ABQ7C9F3</accession>
<gene>
    <name evidence="1" type="ORF">DY000_02009995</name>
</gene>